<reference evidence="4 5" key="1">
    <citation type="submission" date="2023-04" db="EMBL/GenBank/DDBJ databases">
        <title>Streptomyces chengmaiensis sp. nov. isolated from the stem of mangrove plant in Hainan.</title>
        <authorList>
            <person name="Huang X."/>
            <person name="Zhou S."/>
            <person name="Chu X."/>
            <person name="Xie Y."/>
            <person name="Lin Y."/>
        </authorList>
    </citation>
    <scope>NUCLEOTIDE SEQUENCE [LARGE SCALE GENOMIC DNA]</scope>
    <source>
        <strain evidence="4 5">HNM0663</strain>
    </source>
</reference>
<dbReference type="EMBL" id="JARWBG010000109">
    <property type="protein sequence ID" value="MDH2394095.1"/>
    <property type="molecule type" value="Genomic_DNA"/>
</dbReference>
<evidence type="ECO:0000256" key="2">
    <source>
        <dbReference type="SAM" id="MobiDB-lite"/>
    </source>
</evidence>
<proteinExistence type="predicted"/>
<keyword evidence="1" id="KW-0175">Coiled coil</keyword>
<sequence length="190" mass="21187">MHWRVDMLWFGIISLLWSAHAANDGDEKYQMWLNTLTVTLVVAGIAASLKLYARFRKLCTALNRQAQQLIRSIEEHRDAADEDERKKKRQEAYRSWDALHELLATKIDTGFDLPGVFVLPPDEIEAVERLVMASTGASLGEEHDEADPGGCGAAAGDPARVPRQNRRAGMTRGRCSTVRIPPYCHAVDAC</sequence>
<keyword evidence="3" id="KW-0812">Transmembrane</keyword>
<name>A0ABT6HZK6_9ACTN</name>
<organism evidence="4 5">
    <name type="scientific">Streptomyces chengmaiensis</name>
    <dbReference type="NCBI Taxonomy" id="3040919"/>
    <lineage>
        <taxon>Bacteria</taxon>
        <taxon>Bacillati</taxon>
        <taxon>Actinomycetota</taxon>
        <taxon>Actinomycetes</taxon>
        <taxon>Kitasatosporales</taxon>
        <taxon>Streptomycetaceae</taxon>
        <taxon>Streptomyces</taxon>
    </lineage>
</organism>
<feature type="coiled-coil region" evidence="1">
    <location>
        <begin position="59"/>
        <end position="93"/>
    </location>
</feature>
<comment type="caution">
    <text evidence="4">The sequence shown here is derived from an EMBL/GenBank/DDBJ whole genome shotgun (WGS) entry which is preliminary data.</text>
</comment>
<gene>
    <name evidence="4" type="ORF">QCN29_36245</name>
</gene>
<keyword evidence="3" id="KW-1133">Transmembrane helix</keyword>
<feature type="transmembrane region" description="Helical" evidence="3">
    <location>
        <begin position="31"/>
        <end position="53"/>
    </location>
</feature>
<dbReference type="RefSeq" id="WP_279933514.1">
    <property type="nucleotide sequence ID" value="NZ_JARWBG010000109.1"/>
</dbReference>
<feature type="region of interest" description="Disordered" evidence="2">
    <location>
        <begin position="139"/>
        <end position="171"/>
    </location>
</feature>
<dbReference type="Proteomes" id="UP001223144">
    <property type="component" value="Unassembled WGS sequence"/>
</dbReference>
<keyword evidence="3" id="KW-0472">Membrane</keyword>
<protein>
    <submittedName>
        <fullName evidence="4">Uncharacterized protein</fullName>
    </submittedName>
</protein>
<keyword evidence="5" id="KW-1185">Reference proteome</keyword>
<accession>A0ABT6HZK6</accession>
<evidence type="ECO:0000256" key="3">
    <source>
        <dbReference type="SAM" id="Phobius"/>
    </source>
</evidence>
<evidence type="ECO:0000256" key="1">
    <source>
        <dbReference type="SAM" id="Coils"/>
    </source>
</evidence>
<evidence type="ECO:0000313" key="4">
    <source>
        <dbReference type="EMBL" id="MDH2394095.1"/>
    </source>
</evidence>
<evidence type="ECO:0000313" key="5">
    <source>
        <dbReference type="Proteomes" id="UP001223144"/>
    </source>
</evidence>